<reference evidence="2 3" key="1">
    <citation type="submission" date="2023-11" db="EMBL/GenBank/DDBJ databases">
        <title>Novel species in genus Nocardioides.</title>
        <authorList>
            <person name="Zhou H."/>
        </authorList>
    </citation>
    <scope>NUCLEOTIDE SEQUENCE [LARGE SCALE GENOMIC DNA]</scope>
    <source>
        <strain evidence="2 3">S-58</strain>
    </source>
</reference>
<evidence type="ECO:0000256" key="1">
    <source>
        <dbReference type="SAM" id="MobiDB-lite"/>
    </source>
</evidence>
<dbReference type="EMBL" id="JAXQPW010000001">
    <property type="protein sequence ID" value="MDZ5661087.1"/>
    <property type="molecule type" value="Genomic_DNA"/>
</dbReference>
<proteinExistence type="predicted"/>
<gene>
    <name evidence="2" type="ORF">SFC79_04865</name>
</gene>
<name>A0ABU5K892_9ACTN</name>
<dbReference type="Proteomes" id="UP001291999">
    <property type="component" value="Unassembled WGS sequence"/>
</dbReference>
<feature type="region of interest" description="Disordered" evidence="1">
    <location>
        <begin position="1"/>
        <end position="45"/>
    </location>
</feature>
<sequence length="45" mass="4619">MIRIGSVEQGAYDVRADVRPGGLQPSLPRPRPSADSGTGARQAGA</sequence>
<evidence type="ECO:0000313" key="2">
    <source>
        <dbReference type="EMBL" id="MDZ5661087.1"/>
    </source>
</evidence>
<evidence type="ECO:0000313" key="3">
    <source>
        <dbReference type="Proteomes" id="UP001291999"/>
    </source>
</evidence>
<accession>A0ABU5K892</accession>
<dbReference type="RefSeq" id="WP_172267572.1">
    <property type="nucleotide sequence ID" value="NZ_CP141058.1"/>
</dbReference>
<protein>
    <submittedName>
        <fullName evidence="2">Uncharacterized protein</fullName>
    </submittedName>
</protein>
<organism evidence="2 3">
    <name type="scientific">Nocardioides renjunii</name>
    <dbReference type="NCBI Taxonomy" id="3095075"/>
    <lineage>
        <taxon>Bacteria</taxon>
        <taxon>Bacillati</taxon>
        <taxon>Actinomycetota</taxon>
        <taxon>Actinomycetes</taxon>
        <taxon>Propionibacteriales</taxon>
        <taxon>Nocardioidaceae</taxon>
        <taxon>Nocardioides</taxon>
    </lineage>
</organism>
<keyword evidence="3" id="KW-1185">Reference proteome</keyword>
<comment type="caution">
    <text evidence="2">The sequence shown here is derived from an EMBL/GenBank/DDBJ whole genome shotgun (WGS) entry which is preliminary data.</text>
</comment>